<proteinExistence type="predicted"/>
<dbReference type="SUPFAM" id="SSF49265">
    <property type="entry name" value="Fibronectin type III"/>
    <property type="match status" value="1"/>
</dbReference>
<protein>
    <recommendedName>
        <fullName evidence="4">Fibronectin type III domain protein</fullName>
    </recommendedName>
</protein>
<evidence type="ECO:0000313" key="2">
    <source>
        <dbReference type="EMBL" id="THD24008.1"/>
    </source>
</evidence>
<feature type="chain" id="PRO_5020030238" description="Fibronectin type III domain protein" evidence="1">
    <location>
        <begin position="19"/>
        <end position="116"/>
    </location>
</feature>
<accession>A0A4E0RSH9</accession>
<keyword evidence="1" id="KW-0732">Signal</keyword>
<keyword evidence="3" id="KW-1185">Reference proteome</keyword>
<sequence>MNIKVVLVILSLTILVSGLTNNLYVQPHGAGARISWPDPIEPTSEFLLLWFKDGMGRIEGHKFIVRTERGFTVRRLEPCAKYVFWLYGFDWNYEINGHWIGYLNTAGCASDMDNNR</sequence>
<evidence type="ECO:0000256" key="1">
    <source>
        <dbReference type="SAM" id="SignalP"/>
    </source>
</evidence>
<gene>
    <name evidence="2" type="ORF">D915_005328</name>
</gene>
<dbReference type="Proteomes" id="UP000230066">
    <property type="component" value="Unassembled WGS sequence"/>
</dbReference>
<dbReference type="InterPro" id="IPR036116">
    <property type="entry name" value="FN3_sf"/>
</dbReference>
<feature type="signal peptide" evidence="1">
    <location>
        <begin position="1"/>
        <end position="18"/>
    </location>
</feature>
<name>A0A4E0RSH9_FASHE</name>
<comment type="caution">
    <text evidence="2">The sequence shown here is derived from an EMBL/GenBank/DDBJ whole genome shotgun (WGS) entry which is preliminary data.</text>
</comment>
<organism evidence="2 3">
    <name type="scientific">Fasciola hepatica</name>
    <name type="common">Liver fluke</name>
    <dbReference type="NCBI Taxonomy" id="6192"/>
    <lineage>
        <taxon>Eukaryota</taxon>
        <taxon>Metazoa</taxon>
        <taxon>Spiralia</taxon>
        <taxon>Lophotrochozoa</taxon>
        <taxon>Platyhelminthes</taxon>
        <taxon>Trematoda</taxon>
        <taxon>Digenea</taxon>
        <taxon>Plagiorchiida</taxon>
        <taxon>Echinostomata</taxon>
        <taxon>Echinostomatoidea</taxon>
        <taxon>Fasciolidae</taxon>
        <taxon>Fasciola</taxon>
    </lineage>
</organism>
<dbReference type="EMBL" id="JXXN02001821">
    <property type="protein sequence ID" value="THD24008.1"/>
    <property type="molecule type" value="Genomic_DNA"/>
</dbReference>
<evidence type="ECO:0000313" key="3">
    <source>
        <dbReference type="Proteomes" id="UP000230066"/>
    </source>
</evidence>
<evidence type="ECO:0008006" key="4">
    <source>
        <dbReference type="Google" id="ProtNLM"/>
    </source>
</evidence>
<dbReference type="AlphaFoldDB" id="A0A4E0RSH9"/>
<reference evidence="2" key="1">
    <citation type="submission" date="2019-03" db="EMBL/GenBank/DDBJ databases">
        <title>Improved annotation for the trematode Fasciola hepatica.</title>
        <authorList>
            <person name="Choi Y.-J."/>
            <person name="Martin J."/>
            <person name="Mitreva M."/>
        </authorList>
    </citation>
    <scope>NUCLEOTIDE SEQUENCE [LARGE SCALE GENOMIC DNA]</scope>
</reference>